<dbReference type="RefSeq" id="WP_379572266.1">
    <property type="nucleotide sequence ID" value="NZ_JBHUFV010000018.1"/>
</dbReference>
<sequence length="75" mass="7648">MSPSALAASKVSPHPPEPLVRAAEPPRDLDERGDVFDLARRVVGLRIAAGPAAAPSKLITVKSLANASATPATPV</sequence>
<protein>
    <submittedName>
        <fullName evidence="2">Uncharacterized protein</fullName>
    </submittedName>
</protein>
<keyword evidence="3" id="KW-1185">Reference proteome</keyword>
<comment type="caution">
    <text evidence="2">The sequence shown here is derived from an EMBL/GenBank/DDBJ whole genome shotgun (WGS) entry which is preliminary data.</text>
</comment>
<evidence type="ECO:0000313" key="3">
    <source>
        <dbReference type="Proteomes" id="UP001597368"/>
    </source>
</evidence>
<evidence type="ECO:0000256" key="1">
    <source>
        <dbReference type="SAM" id="MobiDB-lite"/>
    </source>
</evidence>
<dbReference type="Proteomes" id="UP001597368">
    <property type="component" value="Unassembled WGS sequence"/>
</dbReference>
<reference evidence="3" key="1">
    <citation type="journal article" date="2019" name="Int. J. Syst. Evol. Microbiol.">
        <title>The Global Catalogue of Microorganisms (GCM) 10K type strain sequencing project: providing services to taxonomists for standard genome sequencing and annotation.</title>
        <authorList>
            <consortium name="The Broad Institute Genomics Platform"/>
            <consortium name="The Broad Institute Genome Sequencing Center for Infectious Disease"/>
            <person name="Wu L."/>
            <person name="Ma J."/>
        </authorList>
    </citation>
    <scope>NUCLEOTIDE SEQUENCE [LARGE SCALE GENOMIC DNA]</scope>
    <source>
        <strain evidence="3">ICMP 6774ER</strain>
    </source>
</reference>
<feature type="region of interest" description="Disordered" evidence="1">
    <location>
        <begin position="1"/>
        <end position="31"/>
    </location>
</feature>
<gene>
    <name evidence="2" type="ORF">ACFSKW_12030</name>
</gene>
<evidence type="ECO:0000313" key="2">
    <source>
        <dbReference type="EMBL" id="MFD1932202.1"/>
    </source>
</evidence>
<organism evidence="2 3">
    <name type="scientific">Nonomuraea mangrovi</name>
    <dbReference type="NCBI Taxonomy" id="2316207"/>
    <lineage>
        <taxon>Bacteria</taxon>
        <taxon>Bacillati</taxon>
        <taxon>Actinomycetota</taxon>
        <taxon>Actinomycetes</taxon>
        <taxon>Streptosporangiales</taxon>
        <taxon>Streptosporangiaceae</taxon>
        <taxon>Nonomuraea</taxon>
    </lineage>
</organism>
<dbReference type="EMBL" id="JBHUFV010000018">
    <property type="protein sequence ID" value="MFD1932202.1"/>
    <property type="molecule type" value="Genomic_DNA"/>
</dbReference>
<name>A0ABW4SUD2_9ACTN</name>
<proteinExistence type="predicted"/>
<accession>A0ABW4SUD2</accession>